<dbReference type="InParanoid" id="M1AY27"/>
<dbReference type="PaxDb" id="4113-PGSC0003DMT400032800"/>
<reference evidence="2" key="1">
    <citation type="journal article" date="2011" name="Nature">
        <title>Genome sequence and analysis of the tuber crop potato.</title>
        <authorList>
            <consortium name="The Potato Genome Sequencing Consortium"/>
        </authorList>
    </citation>
    <scope>NUCLEOTIDE SEQUENCE [LARGE SCALE GENOMIC DNA]</scope>
    <source>
        <strain evidence="2">cv. DM1-3 516 R44</strain>
    </source>
</reference>
<proteinExistence type="predicted"/>
<organism evidence="1 2">
    <name type="scientific">Solanum tuberosum</name>
    <name type="common">Potato</name>
    <dbReference type="NCBI Taxonomy" id="4113"/>
    <lineage>
        <taxon>Eukaryota</taxon>
        <taxon>Viridiplantae</taxon>
        <taxon>Streptophyta</taxon>
        <taxon>Embryophyta</taxon>
        <taxon>Tracheophyta</taxon>
        <taxon>Spermatophyta</taxon>
        <taxon>Magnoliopsida</taxon>
        <taxon>eudicotyledons</taxon>
        <taxon>Gunneridae</taxon>
        <taxon>Pentapetalae</taxon>
        <taxon>asterids</taxon>
        <taxon>lamiids</taxon>
        <taxon>Solanales</taxon>
        <taxon>Solanaceae</taxon>
        <taxon>Solanoideae</taxon>
        <taxon>Solaneae</taxon>
        <taxon>Solanum</taxon>
    </lineage>
</organism>
<evidence type="ECO:0000313" key="2">
    <source>
        <dbReference type="Proteomes" id="UP000011115"/>
    </source>
</evidence>
<name>M1AY27_SOLTU</name>
<dbReference type="HOGENOM" id="CLU_2836167_0_0_1"/>
<accession>M1AY27</accession>
<reference evidence="1" key="2">
    <citation type="submission" date="2015-06" db="UniProtKB">
        <authorList>
            <consortium name="EnsemblPlants"/>
        </authorList>
    </citation>
    <scope>IDENTIFICATION</scope>
    <source>
        <strain evidence="1">DM1-3 516 R44</strain>
    </source>
</reference>
<dbReference type="EnsemblPlants" id="PGSC0003DMT400032800">
    <property type="protein sequence ID" value="PGSC0003DMT400032800"/>
    <property type="gene ID" value="PGSC0003DMG400012596"/>
</dbReference>
<dbReference type="Proteomes" id="UP000011115">
    <property type="component" value="Unassembled WGS sequence"/>
</dbReference>
<protein>
    <submittedName>
        <fullName evidence="1">Uncharacterized protein</fullName>
    </submittedName>
</protein>
<keyword evidence="2" id="KW-1185">Reference proteome</keyword>
<dbReference type="AlphaFoldDB" id="M1AY27"/>
<evidence type="ECO:0000313" key="1">
    <source>
        <dbReference type="EnsemblPlants" id="PGSC0003DMT400032800"/>
    </source>
</evidence>
<sequence>MVRKTSSNGSNSTADSTFSKCPFEQLELVFRSLAKATGFTLMQDESICWFRATMLLASDGMQLQRR</sequence>
<dbReference type="Gramene" id="PGSC0003DMT400032800">
    <property type="protein sequence ID" value="PGSC0003DMT400032800"/>
    <property type="gene ID" value="PGSC0003DMG400012596"/>
</dbReference>